<dbReference type="Pfam" id="PF00561">
    <property type="entry name" value="Abhydrolase_1"/>
    <property type="match status" value="1"/>
</dbReference>
<dbReference type="AlphaFoldDB" id="A0A7T5R0D5"/>
<dbReference type="Proteomes" id="UP000595362">
    <property type="component" value="Chromosome"/>
</dbReference>
<reference evidence="2 3" key="1">
    <citation type="submission" date="2020-07" db="EMBL/GenBank/DDBJ databases">
        <title>Huge and variable diversity of episymbiotic CPR bacteria and DPANN archaea in groundwater ecosystems.</title>
        <authorList>
            <person name="He C.Y."/>
            <person name="Keren R."/>
            <person name="Whittaker M."/>
            <person name="Farag I.F."/>
            <person name="Doudna J."/>
            <person name="Cate J.H.D."/>
            <person name="Banfield J.F."/>
        </authorList>
    </citation>
    <scope>NUCLEOTIDE SEQUENCE [LARGE SCALE GENOMIC DNA]</scope>
    <source>
        <strain evidence="2">NC_groundwater_70_Ag_B-0.1um_54_66</strain>
    </source>
</reference>
<dbReference type="PANTHER" id="PTHR36837:SF2">
    <property type="entry name" value="POLY(3-HYDROXYALKANOATE) POLYMERASE SUBUNIT PHAC"/>
    <property type="match status" value="1"/>
</dbReference>
<dbReference type="EMBL" id="CP066681">
    <property type="protein sequence ID" value="QQG35187.1"/>
    <property type="molecule type" value="Genomic_DNA"/>
</dbReference>
<dbReference type="GO" id="GO:0016787">
    <property type="term" value="F:hydrolase activity"/>
    <property type="evidence" value="ECO:0007669"/>
    <property type="project" value="UniProtKB-KW"/>
</dbReference>
<feature type="domain" description="AB hydrolase-1" evidence="1">
    <location>
        <begin position="153"/>
        <end position="344"/>
    </location>
</feature>
<proteinExistence type="predicted"/>
<keyword evidence="2" id="KW-0378">Hydrolase</keyword>
<dbReference type="SUPFAM" id="SSF53474">
    <property type="entry name" value="alpha/beta-Hydrolases"/>
    <property type="match status" value="1"/>
</dbReference>
<dbReference type="InterPro" id="IPR029058">
    <property type="entry name" value="AB_hydrolase_fold"/>
</dbReference>
<name>A0A7T5R0D5_9BACT</name>
<dbReference type="InterPro" id="IPR000073">
    <property type="entry name" value="AB_hydrolase_1"/>
</dbReference>
<sequence length="363" mass="40393">MSSSRLVEQELNMLRRGPRPLPVFVNMAGLLARSESEQRAMIHGLKLYQAHPFRRREPERLILWQSGEATLRHIPAQGRRHLLLVPSMINRSAILDLLPQRSFARWLAAQGIDVYILDWGEPVRDPGQQSLDDVLQQKLLPTLLYLKEKCGSFDALGYCMGGTLLAGAVQLKPPGLSKVVYLASPWDFHAGNRQLQQQVMMGTASALQMTESGRALPSHWVQSVFAAVNAERNIHKFADFASLDQGSEQARLFVALEDWLNDGVDLPAALARTCVVEWYGQNQPARGGWQVAGQTVDPATTQNPVLVATSVTDRLVPEESSHALARLIPGARLLQSECGHIGMMSSRRALQEVWQPLYDWIVA</sequence>
<evidence type="ECO:0000313" key="2">
    <source>
        <dbReference type="EMBL" id="QQG35187.1"/>
    </source>
</evidence>
<dbReference type="InterPro" id="IPR051321">
    <property type="entry name" value="PHA/PHB_synthase"/>
</dbReference>
<evidence type="ECO:0000259" key="1">
    <source>
        <dbReference type="Pfam" id="PF00561"/>
    </source>
</evidence>
<organism evidence="2 3">
    <name type="scientific">Micavibrio aeruginosavorus</name>
    <dbReference type="NCBI Taxonomy" id="349221"/>
    <lineage>
        <taxon>Bacteria</taxon>
        <taxon>Pseudomonadati</taxon>
        <taxon>Bdellovibrionota</taxon>
        <taxon>Bdellovibrionia</taxon>
        <taxon>Bdellovibrionales</taxon>
        <taxon>Pseudobdellovibrionaceae</taxon>
        <taxon>Micavibrio</taxon>
    </lineage>
</organism>
<gene>
    <name evidence="2" type="ORF">HYS17_06335</name>
</gene>
<evidence type="ECO:0000313" key="3">
    <source>
        <dbReference type="Proteomes" id="UP000595362"/>
    </source>
</evidence>
<dbReference type="Gene3D" id="3.40.50.1820">
    <property type="entry name" value="alpha/beta hydrolase"/>
    <property type="match status" value="1"/>
</dbReference>
<protein>
    <submittedName>
        <fullName evidence="2">Alpha/beta hydrolase</fullName>
    </submittedName>
</protein>
<accession>A0A7T5R0D5</accession>
<dbReference type="PANTHER" id="PTHR36837">
    <property type="entry name" value="POLY(3-HYDROXYALKANOATE) POLYMERASE SUBUNIT PHAC"/>
    <property type="match status" value="1"/>
</dbReference>